<keyword evidence="2" id="KW-1185">Reference proteome</keyword>
<gene>
    <name evidence="1" type="ORF">SAMN05216387_11816</name>
</gene>
<reference evidence="1 2" key="1">
    <citation type="submission" date="2016-10" db="EMBL/GenBank/DDBJ databases">
        <authorList>
            <person name="de Groot N.N."/>
        </authorList>
    </citation>
    <scope>NUCLEOTIDE SEQUENCE [LARGE SCALE GENOMIC DNA]</scope>
    <source>
        <strain evidence="1 2">Nv1</strain>
    </source>
</reference>
<name>A0A1H7RN08_9PROT</name>
<accession>A0A1H7RN08</accession>
<proteinExistence type="predicted"/>
<sequence>MADLSKLEEYIALVDRLVELADKNELADCARLLALNIAHYELLYGEMRLADRLAMTGTDTLNDQQQMVVINGMEILRGILVHLLQGLDKRSAH</sequence>
<evidence type="ECO:0000313" key="1">
    <source>
        <dbReference type="EMBL" id="SEL61204.1"/>
    </source>
</evidence>
<dbReference type="AlphaFoldDB" id="A0A1H7RN08"/>
<dbReference type="OrthoDB" id="8565671at2"/>
<evidence type="ECO:0000313" key="2">
    <source>
        <dbReference type="Proteomes" id="UP000198620"/>
    </source>
</evidence>
<dbReference type="RefSeq" id="WP_090829578.1">
    <property type="nucleotide sequence ID" value="NZ_FOBH01000018.1"/>
</dbReference>
<dbReference type="EMBL" id="FOBH01000018">
    <property type="protein sequence ID" value="SEL61204.1"/>
    <property type="molecule type" value="Genomic_DNA"/>
</dbReference>
<organism evidence="1 2">
    <name type="scientific">Nitrosovibrio tenuis</name>
    <dbReference type="NCBI Taxonomy" id="1233"/>
    <lineage>
        <taxon>Bacteria</taxon>
        <taxon>Pseudomonadati</taxon>
        <taxon>Pseudomonadota</taxon>
        <taxon>Betaproteobacteria</taxon>
        <taxon>Nitrosomonadales</taxon>
        <taxon>Nitrosomonadaceae</taxon>
        <taxon>Nitrosovibrio</taxon>
    </lineage>
</organism>
<protein>
    <submittedName>
        <fullName evidence="1">Uncharacterized protein</fullName>
    </submittedName>
</protein>
<dbReference type="Proteomes" id="UP000198620">
    <property type="component" value="Unassembled WGS sequence"/>
</dbReference>